<dbReference type="Gene3D" id="1.10.357.10">
    <property type="entry name" value="Tetracycline Repressor, domain 2"/>
    <property type="match status" value="1"/>
</dbReference>
<evidence type="ECO:0000313" key="7">
    <source>
        <dbReference type="EMBL" id="RKN23043.1"/>
    </source>
</evidence>
<dbReference type="InterPro" id="IPR009057">
    <property type="entry name" value="Homeodomain-like_sf"/>
</dbReference>
<dbReference type="SUPFAM" id="SSF46689">
    <property type="entry name" value="Homeodomain-like"/>
    <property type="match status" value="1"/>
</dbReference>
<dbReference type="PROSITE" id="PS50977">
    <property type="entry name" value="HTH_TETR_2"/>
    <property type="match status" value="1"/>
</dbReference>
<dbReference type="PRINTS" id="PR00455">
    <property type="entry name" value="HTHTETR"/>
</dbReference>
<feature type="domain" description="HTH tetR-type" evidence="5">
    <location>
        <begin position="10"/>
        <end position="70"/>
    </location>
</feature>
<feature type="DNA-binding region" description="H-T-H motif" evidence="4">
    <location>
        <begin position="33"/>
        <end position="52"/>
    </location>
</feature>
<dbReference type="EMBL" id="RBDX01000008">
    <property type="protein sequence ID" value="RKN09359.1"/>
    <property type="molecule type" value="Genomic_DNA"/>
</dbReference>
<evidence type="ECO:0000259" key="5">
    <source>
        <dbReference type="PROSITE" id="PS50977"/>
    </source>
</evidence>
<accession>A0A3A9W9I9</accession>
<comment type="caution">
    <text evidence="6">The sequence shown here is derived from an EMBL/GenBank/DDBJ whole genome shotgun (WGS) entry which is preliminary data.</text>
</comment>
<dbReference type="AlphaFoldDB" id="A0A3A9W9I9"/>
<evidence type="ECO:0000313" key="8">
    <source>
        <dbReference type="Proteomes" id="UP000268652"/>
    </source>
</evidence>
<keyword evidence="3" id="KW-0804">Transcription</keyword>
<dbReference type="RefSeq" id="WP_120697215.1">
    <property type="nucleotide sequence ID" value="NZ_RBDX01000008.1"/>
</dbReference>
<dbReference type="Proteomes" id="UP000268652">
    <property type="component" value="Unassembled WGS sequence"/>
</dbReference>
<proteinExistence type="predicted"/>
<keyword evidence="2 4" id="KW-0238">DNA-binding</keyword>
<name>A0A3A9W9I9_9ACTN</name>
<dbReference type="Proteomes" id="UP000275024">
    <property type="component" value="Unassembled WGS sequence"/>
</dbReference>
<evidence type="ECO:0000256" key="2">
    <source>
        <dbReference type="ARBA" id="ARBA00023125"/>
    </source>
</evidence>
<keyword evidence="1" id="KW-0805">Transcription regulation</keyword>
<gene>
    <name evidence="7" type="ORF">D7318_13585</name>
    <name evidence="6" type="ORF">D7319_12940</name>
</gene>
<dbReference type="GO" id="GO:0003700">
    <property type="term" value="F:DNA-binding transcription factor activity"/>
    <property type="evidence" value="ECO:0007669"/>
    <property type="project" value="TreeGrafter"/>
</dbReference>
<keyword evidence="8" id="KW-1185">Reference proteome</keyword>
<dbReference type="EMBL" id="RBDY01000008">
    <property type="protein sequence ID" value="RKN23043.1"/>
    <property type="molecule type" value="Genomic_DNA"/>
</dbReference>
<dbReference type="InterPro" id="IPR001647">
    <property type="entry name" value="HTH_TetR"/>
</dbReference>
<dbReference type="Pfam" id="PF00440">
    <property type="entry name" value="TetR_N"/>
    <property type="match status" value="1"/>
</dbReference>
<evidence type="ECO:0000256" key="1">
    <source>
        <dbReference type="ARBA" id="ARBA00023015"/>
    </source>
</evidence>
<evidence type="ECO:0000313" key="9">
    <source>
        <dbReference type="Proteomes" id="UP000275024"/>
    </source>
</evidence>
<dbReference type="OrthoDB" id="155497at2"/>
<evidence type="ECO:0000256" key="4">
    <source>
        <dbReference type="PROSITE-ProRule" id="PRU00335"/>
    </source>
</evidence>
<organism evidence="6 9">
    <name type="scientific">Streptomyces radicis</name>
    <dbReference type="NCBI Taxonomy" id="1750517"/>
    <lineage>
        <taxon>Bacteria</taxon>
        <taxon>Bacillati</taxon>
        <taxon>Actinomycetota</taxon>
        <taxon>Actinomycetes</taxon>
        <taxon>Kitasatosporales</taxon>
        <taxon>Streptomycetaceae</taxon>
        <taxon>Streptomyces</taxon>
    </lineage>
</organism>
<evidence type="ECO:0000256" key="3">
    <source>
        <dbReference type="ARBA" id="ARBA00023163"/>
    </source>
</evidence>
<reference evidence="8 9" key="1">
    <citation type="submission" date="2018-09" db="EMBL/GenBank/DDBJ databases">
        <title>Streptomyces sp. nov. DS1-2, an endophytic actinomycete isolated from roots of Dendrobium scabrilingue.</title>
        <authorList>
            <person name="Kuncharoen N."/>
            <person name="Kudo T."/>
            <person name="Ohkuma M."/>
            <person name="Yuki M."/>
            <person name="Tanasupawat S."/>
        </authorList>
    </citation>
    <scope>NUCLEOTIDE SEQUENCE [LARGE SCALE GENOMIC DNA]</scope>
    <source>
        <strain evidence="6 9">AZ1-7</strain>
        <strain evidence="7 8">DS1-2</strain>
    </source>
</reference>
<dbReference type="InterPro" id="IPR050109">
    <property type="entry name" value="HTH-type_TetR-like_transc_reg"/>
</dbReference>
<sequence length="213" mass="23734">MAGLRERKKRQTRQQISDVATGLFRERGFDAVTVAEVAEAANVSVNTVYNYFPTKEELFFDHEAALVERPSAWVRQRAPGESAVEAVLRGLRRDIVDRRPWVGLYEGHHDVMRVAMGSVTLMTRFMRMTQATGERLRETLAEETGAAPGDHVAEVIAGQLMALQSDLYRTAGECALERRSPDATAALMLEKLAVAEQLMSPRVLDHARRPAAD</sequence>
<dbReference type="PANTHER" id="PTHR30055:SF234">
    <property type="entry name" value="HTH-TYPE TRANSCRIPTIONAL REGULATOR BETI"/>
    <property type="match status" value="1"/>
</dbReference>
<dbReference type="GO" id="GO:0000976">
    <property type="term" value="F:transcription cis-regulatory region binding"/>
    <property type="evidence" value="ECO:0007669"/>
    <property type="project" value="TreeGrafter"/>
</dbReference>
<protein>
    <submittedName>
        <fullName evidence="6">TetR/AcrR family transcriptional regulator</fullName>
    </submittedName>
</protein>
<evidence type="ECO:0000313" key="6">
    <source>
        <dbReference type="EMBL" id="RKN09359.1"/>
    </source>
</evidence>
<dbReference type="PANTHER" id="PTHR30055">
    <property type="entry name" value="HTH-TYPE TRANSCRIPTIONAL REGULATOR RUTR"/>
    <property type="match status" value="1"/>
</dbReference>